<feature type="region of interest" description="Disordered" evidence="8">
    <location>
        <begin position="508"/>
        <end position="527"/>
    </location>
</feature>
<evidence type="ECO:0000256" key="8">
    <source>
        <dbReference type="SAM" id="MobiDB-lite"/>
    </source>
</evidence>
<keyword evidence="5 9" id="KW-0812">Transmembrane</keyword>
<sequence length="527" mass="58021">MPFFRNAIILTFLTAAVWALRLPFAGVYAESWDAVDFALALQRYDIFNMQPHFPGYPLYILAGHLFLPFAEEPVRALTLLSVWCGALSQIPFYLLAQKLLPDARSRWTAMLLFAASPLLGLTVVQPMSDAFGLLAVLVLLAVIAATLHLSGRPLFLLTCLAAVWFALLLGIRLSSFPFGFLLLHPLFRLFRERRSLGGFIARTAVVVLLFLAALAGWLLPTAATEGGLVPFWQLGQAFAVGHFTDWGGTSFSSGASCGERLYGFLWERLTLNGLIGTSEEAFAQGLTGWLNILVLAVLIGGAAAGAADLLRRRPQPAVVWFLALAAGPYALWAFFGQNSEKARHILPLLPLLLLLVAHGFSVLGNRPRRFAGKAAVCMLFAGVLAVLTVRQAAVLQRHLDPPPALQLVRFVESRYPPEGTLLYTWEEERLFDYYAPAYETERVRRFAYFAQSLTLHASTVSRVLVTNAVLDGFPPELRPAAKEVARFSADPFLYPTYHTVILYELPTQGAQQPTDGSRRRPPALPNG</sequence>
<feature type="transmembrane region" description="Helical" evidence="9">
    <location>
        <begin position="199"/>
        <end position="219"/>
    </location>
</feature>
<feature type="transmembrane region" description="Helical" evidence="9">
    <location>
        <begin position="77"/>
        <end position="95"/>
    </location>
</feature>
<protein>
    <recommendedName>
        <fullName evidence="12">Glycosyltransferase RgtA/B/C/D-like domain-containing protein</fullName>
    </recommendedName>
</protein>
<evidence type="ECO:0000313" key="10">
    <source>
        <dbReference type="EMBL" id="MDA5109569.1"/>
    </source>
</evidence>
<evidence type="ECO:0000256" key="1">
    <source>
        <dbReference type="ARBA" id="ARBA00004651"/>
    </source>
</evidence>
<keyword evidence="11" id="KW-1185">Reference proteome</keyword>
<dbReference type="GO" id="GO:0016763">
    <property type="term" value="F:pentosyltransferase activity"/>
    <property type="evidence" value="ECO:0007669"/>
    <property type="project" value="TreeGrafter"/>
</dbReference>
<feature type="transmembrane region" description="Helical" evidence="9">
    <location>
        <begin position="131"/>
        <end position="149"/>
    </location>
</feature>
<evidence type="ECO:0000256" key="2">
    <source>
        <dbReference type="ARBA" id="ARBA00022475"/>
    </source>
</evidence>
<evidence type="ECO:0000313" key="11">
    <source>
        <dbReference type="Proteomes" id="UP001151071"/>
    </source>
</evidence>
<feature type="transmembrane region" description="Helical" evidence="9">
    <location>
        <begin position="53"/>
        <end position="70"/>
    </location>
</feature>
<dbReference type="AlphaFoldDB" id="A0A9X3TSE9"/>
<feature type="transmembrane region" description="Helical" evidence="9">
    <location>
        <begin position="342"/>
        <end position="363"/>
    </location>
</feature>
<evidence type="ECO:0000256" key="3">
    <source>
        <dbReference type="ARBA" id="ARBA00022676"/>
    </source>
</evidence>
<feature type="transmembrane region" description="Helical" evidence="9">
    <location>
        <begin position="289"/>
        <end position="310"/>
    </location>
</feature>
<dbReference type="EMBL" id="JAPYYP010000018">
    <property type="protein sequence ID" value="MDA5109569.1"/>
    <property type="molecule type" value="Genomic_DNA"/>
</dbReference>
<comment type="subcellular location">
    <subcellularLocation>
        <location evidence="1">Cell membrane</location>
        <topology evidence="1">Multi-pass membrane protein</topology>
    </subcellularLocation>
</comment>
<accession>A0A9X3TSE9</accession>
<keyword evidence="7 9" id="KW-0472">Membrane</keyword>
<feature type="transmembrane region" description="Helical" evidence="9">
    <location>
        <begin position="370"/>
        <end position="389"/>
    </location>
</feature>
<organism evidence="10 11">
    <name type="scientific">Brevibacillus thermoruber</name>
    <dbReference type="NCBI Taxonomy" id="33942"/>
    <lineage>
        <taxon>Bacteria</taxon>
        <taxon>Bacillati</taxon>
        <taxon>Bacillota</taxon>
        <taxon>Bacilli</taxon>
        <taxon>Bacillales</taxon>
        <taxon>Paenibacillaceae</taxon>
        <taxon>Brevibacillus</taxon>
    </lineage>
</organism>
<keyword evidence="6 9" id="KW-1133">Transmembrane helix</keyword>
<dbReference type="GO" id="GO:0005886">
    <property type="term" value="C:plasma membrane"/>
    <property type="evidence" value="ECO:0007669"/>
    <property type="project" value="UniProtKB-SubCell"/>
</dbReference>
<dbReference type="PANTHER" id="PTHR33908:SF11">
    <property type="entry name" value="MEMBRANE PROTEIN"/>
    <property type="match status" value="1"/>
</dbReference>
<dbReference type="GO" id="GO:0009103">
    <property type="term" value="P:lipopolysaccharide biosynthetic process"/>
    <property type="evidence" value="ECO:0007669"/>
    <property type="project" value="UniProtKB-ARBA"/>
</dbReference>
<evidence type="ECO:0000256" key="7">
    <source>
        <dbReference type="ARBA" id="ARBA00023136"/>
    </source>
</evidence>
<evidence type="ECO:0000256" key="9">
    <source>
        <dbReference type="SAM" id="Phobius"/>
    </source>
</evidence>
<keyword evidence="4" id="KW-0808">Transferase</keyword>
<dbReference type="Proteomes" id="UP001151071">
    <property type="component" value="Unassembled WGS sequence"/>
</dbReference>
<reference evidence="10" key="1">
    <citation type="submission" date="2022-12" db="EMBL/GenBank/DDBJ databases">
        <title>Draft genome sequence of the thermophilic strain Brevibacillus thermoruber HT42, isolated from Los Humeros, Puebla, Mexico, with biotechnological potential.</title>
        <authorList>
            <person name="Lara Sanchez J."/>
            <person name="Solis Palacios R."/>
            <person name="Bustos Baena A.S."/>
            <person name="Ruz Baez A.E."/>
            <person name="Espinosa Luna G."/>
            <person name="Oliart Ros R.M."/>
        </authorList>
    </citation>
    <scope>NUCLEOTIDE SEQUENCE</scope>
    <source>
        <strain evidence="10">HT42</strain>
    </source>
</reference>
<dbReference type="InterPro" id="IPR050297">
    <property type="entry name" value="LipidA_mod_glycosyltrf_83"/>
</dbReference>
<comment type="caution">
    <text evidence="10">The sequence shown here is derived from an EMBL/GenBank/DDBJ whole genome shotgun (WGS) entry which is preliminary data.</text>
</comment>
<evidence type="ECO:0000256" key="5">
    <source>
        <dbReference type="ARBA" id="ARBA00022692"/>
    </source>
</evidence>
<dbReference type="PANTHER" id="PTHR33908">
    <property type="entry name" value="MANNOSYLTRANSFERASE YKCB-RELATED"/>
    <property type="match status" value="1"/>
</dbReference>
<keyword evidence="3" id="KW-0328">Glycosyltransferase</keyword>
<evidence type="ECO:0008006" key="12">
    <source>
        <dbReference type="Google" id="ProtNLM"/>
    </source>
</evidence>
<keyword evidence="2" id="KW-1003">Cell membrane</keyword>
<evidence type="ECO:0000256" key="6">
    <source>
        <dbReference type="ARBA" id="ARBA00022989"/>
    </source>
</evidence>
<feature type="transmembrane region" description="Helical" evidence="9">
    <location>
        <begin position="155"/>
        <end position="187"/>
    </location>
</feature>
<name>A0A9X3TSE9_9BACL</name>
<evidence type="ECO:0000256" key="4">
    <source>
        <dbReference type="ARBA" id="ARBA00022679"/>
    </source>
</evidence>
<feature type="transmembrane region" description="Helical" evidence="9">
    <location>
        <begin position="107"/>
        <end position="124"/>
    </location>
</feature>
<gene>
    <name evidence="10" type="ORF">O3V59_14480</name>
</gene>
<dbReference type="RefSeq" id="WP_271140411.1">
    <property type="nucleotide sequence ID" value="NZ_JAPYYP010000018.1"/>
</dbReference>
<feature type="transmembrane region" description="Helical" evidence="9">
    <location>
        <begin position="317"/>
        <end position="336"/>
    </location>
</feature>
<proteinExistence type="predicted"/>